<feature type="domain" description="Helicase ATP-binding" evidence="4">
    <location>
        <begin position="329"/>
        <end position="520"/>
    </location>
</feature>
<dbReference type="Pfam" id="PF00271">
    <property type="entry name" value="Helicase_C"/>
    <property type="match status" value="1"/>
</dbReference>
<dbReference type="Proteomes" id="UP000001194">
    <property type="component" value="Unassembled WGS sequence"/>
</dbReference>
<organism evidence="7">
    <name type="scientific">Laccaria bicolor (strain S238N-H82 / ATCC MYA-4686)</name>
    <name type="common">Bicoloured deceiver</name>
    <name type="synonym">Laccaria laccata var. bicolor</name>
    <dbReference type="NCBI Taxonomy" id="486041"/>
    <lineage>
        <taxon>Eukaryota</taxon>
        <taxon>Fungi</taxon>
        <taxon>Dikarya</taxon>
        <taxon>Basidiomycota</taxon>
        <taxon>Agaricomycotina</taxon>
        <taxon>Agaricomycetes</taxon>
        <taxon>Agaricomycetidae</taxon>
        <taxon>Agaricales</taxon>
        <taxon>Agaricineae</taxon>
        <taxon>Hydnangiaceae</taxon>
        <taxon>Laccaria</taxon>
    </lineage>
</organism>
<dbReference type="KEGG" id="lbc:LACBIDRAFT_316084"/>
<evidence type="ECO:0000313" key="6">
    <source>
        <dbReference type="EMBL" id="EDR11341.1"/>
    </source>
</evidence>
<dbReference type="GO" id="GO:0005634">
    <property type="term" value="C:nucleus"/>
    <property type="evidence" value="ECO:0007669"/>
    <property type="project" value="TreeGrafter"/>
</dbReference>
<dbReference type="OrthoDB" id="18781at2759"/>
<evidence type="ECO:0000256" key="3">
    <source>
        <dbReference type="SAM" id="MobiDB-lite"/>
    </source>
</evidence>
<dbReference type="InterPro" id="IPR018973">
    <property type="entry name" value="MZB"/>
</dbReference>
<dbReference type="CDD" id="cd18797">
    <property type="entry name" value="SF2_C_Hrq"/>
    <property type="match status" value="1"/>
</dbReference>
<dbReference type="SMART" id="SM00490">
    <property type="entry name" value="HELICc"/>
    <property type="match status" value="1"/>
</dbReference>
<protein>
    <submittedName>
        <fullName evidence="6">Predicted protein</fullName>
    </submittedName>
</protein>
<keyword evidence="1" id="KW-0547">Nucleotide-binding</keyword>
<feature type="region of interest" description="Disordered" evidence="3">
    <location>
        <begin position="1"/>
        <end position="35"/>
    </location>
</feature>
<dbReference type="PROSITE" id="PS51192">
    <property type="entry name" value="HELICASE_ATP_BIND_1"/>
    <property type="match status" value="1"/>
</dbReference>
<proteinExistence type="predicted"/>
<sequence length="1131" mass="126799">MKRKLGRPASDTETITAPGKKARVTNQSKSNGNSLRLGNELRDWPEYFHSAPPSALHAKSSFKALNTVLAFVSSKRQLTTTFSAVRSSIEGLLKHSLEMRSITELKFVKKKSYEVSYLTHSFRALMPDLIRFSYIPKSEFQTSQSNTTQSNAHFNSGRESATEDAHVLVLDFTDSFKGAKSKTGARLSLTAPTAISTAAVKKMIERRNAACQNALNDLLLATSVKDDPVFLLKAAGRDHIPVNPSESLYREEMINVKVPTSNERRSIAEVVAELQTQTWVDDQIVYTKAFDAKEALTDVFEPALSQMVSRGISESHNITSFYSHQVAAIRAIQRGMNVVVSTSTASGKSVIYQVPLLTFLEKNAGVTAVFVYPTKARHLFYKTLPTMVMLNNNRHLHKTKEVSTYDGDTPQQDRAVIRESASVILTNFVSHTRSFLWWPPPTMFSRTPFMHLYCLERNFVDELHYYSGVFGSHAAMIIRRFRRVCAAVGNRHIQFISCSATLPNPGAHMEKMFGLDSTSLEVFTEDGSPSGRKDVLIWNPKLRDPKQPSLGRCSSIADAARVMRFLMKRGIRVILFCKAMKTIKADLTNEGRLDILDRVRPYRGGYSQEDRRRIEQDAFSGALLGIVATNALELGIDIGALDAVIMLGFPMTISNFRQQSGRAGRRSRDSLSVLIADSFPVDQYYVSHPEELFDSKIDDLIIETENKIILEAHLQCAGNEMPLSPADEKWFGPFMLQVCETQLSKDKDGWYHTHAKFLPYPSTHVSIRGVTEDKYMVVEVQLGQPAKSSLIEEVEISRALFEIYEGGIFMHQGSTFIITEVNHDAKLVKTIRRDVNYITSPRQDSTVSLNFVSLTVRRVITNRDFTNVDALQTRRIRAINANRVYYGSKHSTSLAIRRCKSLELEISVYVKVFGFYKIRNGVILDSVDLETLPLEQDTTGFWIDVPNTLLQLMQSKGINAAEAIHAAQHAFLNQFPLAEDIRTECKAEEKEYKAAESQRKRPARCVDRPCLQIRPPILFSLIFYDAIGKGGCVTAKAFDEAKSILDKAHLAIQNCQCENGCTRCVQSTFCKEGNKVCSKLGAEIILKQILGLDINKEGIPYRTDPLPHNTIVEAFPVSVADGVNVEYYSSI</sequence>
<keyword evidence="2" id="KW-0067">ATP-binding</keyword>
<dbReference type="FunCoup" id="B0D3W8">
    <property type="interactions" value="261"/>
</dbReference>
<dbReference type="PANTHER" id="PTHR47957">
    <property type="entry name" value="ATP-DEPENDENT HELICASE HRQ1"/>
    <property type="match status" value="1"/>
</dbReference>
<feature type="compositionally biased region" description="Polar residues" evidence="3">
    <location>
        <begin position="24"/>
        <end position="35"/>
    </location>
</feature>
<dbReference type="RefSeq" id="XP_001878642.1">
    <property type="nucleotide sequence ID" value="XM_001878607.1"/>
</dbReference>
<dbReference type="SUPFAM" id="SSF52540">
    <property type="entry name" value="P-loop containing nucleoside triphosphate hydrolases"/>
    <property type="match status" value="1"/>
</dbReference>
<evidence type="ECO:0000256" key="2">
    <source>
        <dbReference type="ARBA" id="ARBA00022840"/>
    </source>
</evidence>
<gene>
    <name evidence="6" type="ORF">LACBIDRAFT_316084</name>
</gene>
<dbReference type="PANTHER" id="PTHR47957:SF3">
    <property type="entry name" value="ATP-DEPENDENT HELICASE HRQ1"/>
    <property type="match status" value="1"/>
</dbReference>
<evidence type="ECO:0000256" key="1">
    <source>
        <dbReference type="ARBA" id="ARBA00022741"/>
    </source>
</evidence>
<feature type="domain" description="Helicase C-terminal" evidence="5">
    <location>
        <begin position="558"/>
        <end position="708"/>
    </location>
</feature>
<keyword evidence="7" id="KW-1185">Reference proteome</keyword>
<dbReference type="STRING" id="486041.B0D3W8"/>
<dbReference type="EMBL" id="DS547096">
    <property type="protein sequence ID" value="EDR11341.1"/>
    <property type="molecule type" value="Genomic_DNA"/>
</dbReference>
<dbReference type="Pfam" id="PF22982">
    <property type="entry name" value="WHD_HRQ1"/>
    <property type="match status" value="1"/>
</dbReference>
<dbReference type="Pfam" id="PF09369">
    <property type="entry name" value="MZB"/>
    <property type="match status" value="1"/>
</dbReference>
<evidence type="ECO:0000313" key="7">
    <source>
        <dbReference type="Proteomes" id="UP000001194"/>
    </source>
</evidence>
<dbReference type="InterPro" id="IPR001650">
    <property type="entry name" value="Helicase_C-like"/>
</dbReference>
<dbReference type="InterPro" id="IPR011545">
    <property type="entry name" value="DEAD/DEAH_box_helicase_dom"/>
</dbReference>
<reference evidence="6 7" key="1">
    <citation type="journal article" date="2008" name="Nature">
        <title>The genome of Laccaria bicolor provides insights into mycorrhizal symbiosis.</title>
        <authorList>
            <person name="Martin F."/>
            <person name="Aerts A."/>
            <person name="Ahren D."/>
            <person name="Brun A."/>
            <person name="Danchin E.G.J."/>
            <person name="Duchaussoy F."/>
            <person name="Gibon J."/>
            <person name="Kohler A."/>
            <person name="Lindquist E."/>
            <person name="Pereda V."/>
            <person name="Salamov A."/>
            <person name="Shapiro H.J."/>
            <person name="Wuyts J."/>
            <person name="Blaudez D."/>
            <person name="Buee M."/>
            <person name="Brokstein P."/>
            <person name="Canbaeck B."/>
            <person name="Cohen D."/>
            <person name="Courty P.E."/>
            <person name="Coutinho P.M."/>
            <person name="Delaruelle C."/>
            <person name="Detter J.C."/>
            <person name="Deveau A."/>
            <person name="DiFazio S."/>
            <person name="Duplessis S."/>
            <person name="Fraissinet-Tachet L."/>
            <person name="Lucic E."/>
            <person name="Frey-Klett P."/>
            <person name="Fourrey C."/>
            <person name="Feussner I."/>
            <person name="Gay G."/>
            <person name="Grimwood J."/>
            <person name="Hoegger P.J."/>
            <person name="Jain P."/>
            <person name="Kilaru S."/>
            <person name="Labbe J."/>
            <person name="Lin Y.C."/>
            <person name="Legue V."/>
            <person name="Le Tacon F."/>
            <person name="Marmeisse R."/>
            <person name="Melayah D."/>
            <person name="Montanini B."/>
            <person name="Muratet M."/>
            <person name="Nehls U."/>
            <person name="Niculita-Hirzel H."/>
            <person name="Oudot-Le Secq M.P."/>
            <person name="Peter M."/>
            <person name="Quesneville H."/>
            <person name="Rajashekar B."/>
            <person name="Reich M."/>
            <person name="Rouhier N."/>
            <person name="Schmutz J."/>
            <person name="Yin T."/>
            <person name="Chalot M."/>
            <person name="Henrissat B."/>
            <person name="Kuees U."/>
            <person name="Lucas S."/>
            <person name="Van de Peer Y."/>
            <person name="Podila G.K."/>
            <person name="Polle A."/>
            <person name="Pukkila P.J."/>
            <person name="Richardson P.M."/>
            <person name="Rouze P."/>
            <person name="Sanders I.R."/>
            <person name="Stajich J.E."/>
            <person name="Tunlid A."/>
            <person name="Tuskan G."/>
            <person name="Grigoriev I.V."/>
        </authorList>
    </citation>
    <scope>NUCLEOTIDE SEQUENCE [LARGE SCALE GENOMIC DNA]</scope>
    <source>
        <strain evidence="7">S238N-H82 / ATCC MYA-4686</strain>
    </source>
</reference>
<dbReference type="GO" id="GO:0043138">
    <property type="term" value="F:3'-5' DNA helicase activity"/>
    <property type="evidence" value="ECO:0007669"/>
    <property type="project" value="TreeGrafter"/>
</dbReference>
<dbReference type="Pfam" id="PF00270">
    <property type="entry name" value="DEAD"/>
    <property type="match status" value="1"/>
</dbReference>
<dbReference type="InterPro" id="IPR014001">
    <property type="entry name" value="Helicase_ATP-bd"/>
</dbReference>
<dbReference type="GO" id="GO:0003676">
    <property type="term" value="F:nucleic acid binding"/>
    <property type="evidence" value="ECO:0007669"/>
    <property type="project" value="InterPro"/>
</dbReference>
<evidence type="ECO:0000259" key="4">
    <source>
        <dbReference type="PROSITE" id="PS51192"/>
    </source>
</evidence>
<dbReference type="GO" id="GO:0006289">
    <property type="term" value="P:nucleotide-excision repair"/>
    <property type="evidence" value="ECO:0007669"/>
    <property type="project" value="TreeGrafter"/>
</dbReference>
<dbReference type="GeneID" id="6073823"/>
<dbReference type="InterPro" id="IPR027417">
    <property type="entry name" value="P-loop_NTPase"/>
</dbReference>
<evidence type="ECO:0000259" key="5">
    <source>
        <dbReference type="PROSITE" id="PS51194"/>
    </source>
</evidence>
<name>B0D3W8_LACBS</name>
<dbReference type="AlphaFoldDB" id="B0D3W8"/>
<dbReference type="GO" id="GO:0036297">
    <property type="term" value="P:interstrand cross-link repair"/>
    <property type="evidence" value="ECO:0007669"/>
    <property type="project" value="TreeGrafter"/>
</dbReference>
<dbReference type="PROSITE" id="PS51194">
    <property type="entry name" value="HELICASE_CTER"/>
    <property type="match status" value="1"/>
</dbReference>
<dbReference type="SMART" id="SM00487">
    <property type="entry name" value="DEXDc"/>
    <property type="match status" value="1"/>
</dbReference>
<accession>B0D3W8</accession>
<dbReference type="InterPro" id="IPR055227">
    <property type="entry name" value="HRQ1_WHD"/>
</dbReference>
<dbReference type="InParanoid" id="B0D3W8"/>
<dbReference type="GO" id="GO:0005524">
    <property type="term" value="F:ATP binding"/>
    <property type="evidence" value="ECO:0007669"/>
    <property type="project" value="UniProtKB-KW"/>
</dbReference>
<dbReference type="HOGENOM" id="CLU_000809_1_0_1"/>
<dbReference type="Gene3D" id="3.40.50.300">
    <property type="entry name" value="P-loop containing nucleotide triphosphate hydrolases"/>
    <property type="match status" value="2"/>
</dbReference>